<keyword evidence="2" id="KW-1185">Reference proteome</keyword>
<name>A0A5M6DPI7_9BACT</name>
<proteinExistence type="predicted"/>
<accession>A0A5M6DPI7</accession>
<dbReference type="RefSeq" id="WP_150087236.1">
    <property type="nucleotide sequence ID" value="NZ_VWSF01000003.1"/>
</dbReference>
<evidence type="ECO:0000313" key="2">
    <source>
        <dbReference type="Proteomes" id="UP000323426"/>
    </source>
</evidence>
<organism evidence="1 2">
    <name type="scientific">Adhaeribacter rhizoryzae</name>
    <dbReference type="NCBI Taxonomy" id="2607907"/>
    <lineage>
        <taxon>Bacteria</taxon>
        <taxon>Pseudomonadati</taxon>
        <taxon>Bacteroidota</taxon>
        <taxon>Cytophagia</taxon>
        <taxon>Cytophagales</taxon>
        <taxon>Hymenobacteraceae</taxon>
        <taxon>Adhaeribacter</taxon>
    </lineage>
</organism>
<dbReference type="EMBL" id="VWSF01000003">
    <property type="protein sequence ID" value="KAA5548100.1"/>
    <property type="molecule type" value="Genomic_DNA"/>
</dbReference>
<dbReference type="AlphaFoldDB" id="A0A5M6DPI7"/>
<gene>
    <name evidence="1" type="ORF">F0145_05070</name>
</gene>
<dbReference type="Proteomes" id="UP000323426">
    <property type="component" value="Unassembled WGS sequence"/>
</dbReference>
<reference evidence="1 2" key="1">
    <citation type="submission" date="2019-09" db="EMBL/GenBank/DDBJ databases">
        <title>Genome sequence and assembly of Adhaeribacter sp.</title>
        <authorList>
            <person name="Chhetri G."/>
        </authorList>
    </citation>
    <scope>NUCLEOTIDE SEQUENCE [LARGE SCALE GENOMIC DNA]</scope>
    <source>
        <strain evidence="1 2">DK36</strain>
    </source>
</reference>
<sequence length="132" mass="14828">MKNVNALQSKSGKLKGKAKISKEAQAYLDEVNQKIDAFRAGKLKESLKALGFTFTSAKAFVDFNKKRITSINFLDSPGKVRLYLDYGTPNRVMLAEYNTGEIKDNGEIQVRDSYYEAPKAGANENELHIQYL</sequence>
<evidence type="ECO:0000313" key="1">
    <source>
        <dbReference type="EMBL" id="KAA5548100.1"/>
    </source>
</evidence>
<protein>
    <submittedName>
        <fullName evidence="1">Uncharacterized protein</fullName>
    </submittedName>
</protein>
<comment type="caution">
    <text evidence="1">The sequence shown here is derived from an EMBL/GenBank/DDBJ whole genome shotgun (WGS) entry which is preliminary data.</text>
</comment>